<feature type="region of interest" description="Disordered" evidence="6">
    <location>
        <begin position="104"/>
        <end position="161"/>
    </location>
</feature>
<dbReference type="EMBL" id="CAJHNH020001001">
    <property type="protein sequence ID" value="CAG5120966.1"/>
    <property type="molecule type" value="Genomic_DNA"/>
</dbReference>
<evidence type="ECO:0000313" key="9">
    <source>
        <dbReference type="Proteomes" id="UP000678393"/>
    </source>
</evidence>
<dbReference type="GO" id="GO:0005385">
    <property type="term" value="F:zinc ion transmembrane transporter activity"/>
    <property type="evidence" value="ECO:0007669"/>
    <property type="project" value="TreeGrafter"/>
</dbReference>
<evidence type="ECO:0000313" key="8">
    <source>
        <dbReference type="EMBL" id="CAG5120966.1"/>
    </source>
</evidence>
<dbReference type="OrthoDB" id="6160707at2759"/>
<gene>
    <name evidence="8" type="ORF">CUNI_LOCUS6524</name>
</gene>
<feature type="compositionally biased region" description="Basic and acidic residues" evidence="6">
    <location>
        <begin position="1"/>
        <end position="21"/>
    </location>
</feature>
<dbReference type="GO" id="GO:0005886">
    <property type="term" value="C:plasma membrane"/>
    <property type="evidence" value="ECO:0007669"/>
    <property type="project" value="TreeGrafter"/>
</dbReference>
<dbReference type="GO" id="GO:0030003">
    <property type="term" value="P:intracellular monoatomic cation homeostasis"/>
    <property type="evidence" value="ECO:0007669"/>
    <property type="project" value="TreeGrafter"/>
</dbReference>
<feature type="transmembrane region" description="Helical" evidence="7">
    <location>
        <begin position="788"/>
        <end position="811"/>
    </location>
</feature>
<accession>A0A8S3Z2V0</accession>
<protein>
    <recommendedName>
        <fullName evidence="10">Zinc transporter ZIP10</fullName>
    </recommendedName>
</protein>
<comment type="similarity">
    <text evidence="2">Belongs to the ZIP transporter (TC 2.A.5) family.</text>
</comment>
<feature type="region of interest" description="Disordered" evidence="6">
    <location>
        <begin position="384"/>
        <end position="430"/>
    </location>
</feature>
<feature type="compositionally biased region" description="Basic residues" evidence="6">
    <location>
        <begin position="567"/>
        <end position="580"/>
    </location>
</feature>
<sequence length="882" mass="97039">MCTQKRYAEEKERHSIHEGRHGGGCLSRKLDCASRTTTTRSRNARSKPESRYVESTSWRNVQVCNNSSSNFKGRCILSEQSIQCRHIICLLFACLAMTASAQHSTSGYDASSSPRPDAAKSQNWPVPDDRNAHIPLLAERHISAEKPATPGVTSQPTTDRLTSQVVDNQQKNSKFKESRPNAALKSIEVDGVKNSISKESPANAESKAAVNNKNNVDEESVYFILHVFHRYSKSDFLLMTDFELLLAKIGFIPALNSSEIVDRSHNHNNGHNDHTHDHDNHANHSHNHADHSHDHNSDHVDHSHNHEQQQTGHGEELAQNPRLDHSTHFTSLLNESVPCLSTKELLQLFQYENLDRLNADHFWHLCPALIDQLDAGYCRKEPPVTGSKDLRTDQSHPKHEHTHNDHHHNTDADLHDHDHAGTNKTGLQGHPEAQPVTAAVWFYALLSVAVISLCSVAGVVVIPNMKRVFYNHILQFLVALAVGAMSGDALLHLLPHAMLSDSHDHHHHLHHGENDTDHPHKPNHQEEASGRVSTHMVGVYKGLVALLGIYSFFFLERLFTLFTSSRSGKRERKHKRRRHCSGGQEQRSKAFHMVNSKLETEGKNAPSCEEMVMIVHPNKALRAYADVSHEAYLHRCDESLVHSPPAQNVVAAAPGRDQLALKEDCSTLEGFTNLGVAGWSGDQIPAAVSDAEIVGIIKDSEPVATTHSHSHSHLAPDFVGPLSSVAMMIIVGDVIHNFCDGLAVGAAYAGSVAGGLSTSVAVFCHELPHEIGDFAVLVRSGLTLRKAVYFNLVSSVPCFIGAIIGVAVGNVSSTSSWIFAGVGGMFLYVTLVDLIPEMSSVYTKSGEPWFLHLLLQASGIAVGTTVMLIMSVSEESLMTAFH</sequence>
<keyword evidence="9" id="KW-1185">Reference proteome</keyword>
<feature type="transmembrane region" description="Helical" evidence="7">
    <location>
        <begin position="817"/>
        <end position="836"/>
    </location>
</feature>
<name>A0A8S3Z2V0_9EUPU</name>
<feature type="transmembrane region" description="Helical" evidence="7">
    <location>
        <begin position="440"/>
        <end position="462"/>
    </location>
</feature>
<reference evidence="8" key="1">
    <citation type="submission" date="2021-04" db="EMBL/GenBank/DDBJ databases">
        <authorList>
            <consortium name="Molecular Ecology Group"/>
        </authorList>
    </citation>
    <scope>NUCLEOTIDE SEQUENCE</scope>
</reference>
<evidence type="ECO:0000256" key="7">
    <source>
        <dbReference type="SAM" id="Phobius"/>
    </source>
</evidence>
<keyword evidence="5 7" id="KW-0472">Membrane</keyword>
<keyword evidence="3 7" id="KW-0812">Transmembrane</keyword>
<keyword evidence="4 7" id="KW-1133">Transmembrane helix</keyword>
<organism evidence="8 9">
    <name type="scientific">Candidula unifasciata</name>
    <dbReference type="NCBI Taxonomy" id="100452"/>
    <lineage>
        <taxon>Eukaryota</taxon>
        <taxon>Metazoa</taxon>
        <taxon>Spiralia</taxon>
        <taxon>Lophotrochozoa</taxon>
        <taxon>Mollusca</taxon>
        <taxon>Gastropoda</taxon>
        <taxon>Heterobranchia</taxon>
        <taxon>Euthyneura</taxon>
        <taxon>Panpulmonata</taxon>
        <taxon>Eupulmonata</taxon>
        <taxon>Stylommatophora</taxon>
        <taxon>Helicina</taxon>
        <taxon>Helicoidea</taxon>
        <taxon>Geomitridae</taxon>
        <taxon>Candidula</taxon>
    </lineage>
</organism>
<feature type="transmembrane region" description="Helical" evidence="7">
    <location>
        <begin position="474"/>
        <end position="494"/>
    </location>
</feature>
<comment type="caution">
    <text evidence="8">The sequence shown here is derived from an EMBL/GenBank/DDBJ whole genome shotgun (WGS) entry which is preliminary data.</text>
</comment>
<dbReference type="PANTHER" id="PTHR12191">
    <property type="entry name" value="SOLUTE CARRIER FAMILY 39"/>
    <property type="match status" value="1"/>
</dbReference>
<evidence type="ECO:0000256" key="4">
    <source>
        <dbReference type="ARBA" id="ARBA00022989"/>
    </source>
</evidence>
<feature type="transmembrane region" description="Helical" evidence="7">
    <location>
        <begin position="848"/>
        <end position="872"/>
    </location>
</feature>
<evidence type="ECO:0008006" key="10">
    <source>
        <dbReference type="Google" id="ProtNLM"/>
    </source>
</evidence>
<proteinExistence type="inferred from homology"/>
<feature type="compositionally biased region" description="Basic and acidic residues" evidence="6">
    <location>
        <begin position="384"/>
        <end position="397"/>
    </location>
</feature>
<dbReference type="InterPro" id="IPR050799">
    <property type="entry name" value="ZIP_Transporter"/>
</dbReference>
<feature type="compositionally biased region" description="Basic and acidic residues" evidence="6">
    <location>
        <begin position="262"/>
        <end position="307"/>
    </location>
</feature>
<dbReference type="InterPro" id="IPR003689">
    <property type="entry name" value="ZIP"/>
</dbReference>
<evidence type="ECO:0000256" key="2">
    <source>
        <dbReference type="ARBA" id="ARBA00006939"/>
    </source>
</evidence>
<feature type="compositionally biased region" description="Basic and acidic residues" evidence="6">
    <location>
        <begin position="511"/>
        <end position="529"/>
    </location>
</feature>
<feature type="compositionally biased region" description="Basic and acidic residues" evidence="6">
    <location>
        <begin position="127"/>
        <end position="144"/>
    </location>
</feature>
<comment type="subcellular location">
    <subcellularLocation>
        <location evidence="1">Membrane</location>
        <topology evidence="1">Multi-pass membrane protein</topology>
    </subcellularLocation>
</comment>
<dbReference type="Pfam" id="PF02535">
    <property type="entry name" value="Zip"/>
    <property type="match status" value="1"/>
</dbReference>
<dbReference type="GO" id="GO:0071578">
    <property type="term" value="P:zinc ion import across plasma membrane"/>
    <property type="evidence" value="ECO:0007669"/>
    <property type="project" value="TreeGrafter"/>
</dbReference>
<evidence type="ECO:0000256" key="6">
    <source>
        <dbReference type="SAM" id="MobiDB-lite"/>
    </source>
</evidence>
<evidence type="ECO:0000256" key="5">
    <source>
        <dbReference type="ARBA" id="ARBA00023136"/>
    </source>
</evidence>
<evidence type="ECO:0000256" key="3">
    <source>
        <dbReference type="ARBA" id="ARBA00022692"/>
    </source>
</evidence>
<feature type="region of interest" description="Disordered" evidence="6">
    <location>
        <begin position="262"/>
        <end position="316"/>
    </location>
</feature>
<feature type="region of interest" description="Disordered" evidence="6">
    <location>
        <begin position="502"/>
        <end position="530"/>
    </location>
</feature>
<feature type="region of interest" description="Disordered" evidence="6">
    <location>
        <begin position="1"/>
        <end position="24"/>
    </location>
</feature>
<dbReference type="AlphaFoldDB" id="A0A8S3Z2V0"/>
<dbReference type="PANTHER" id="PTHR12191:SF37">
    <property type="entry name" value="ZINC TRANSPORTER FOI"/>
    <property type="match status" value="1"/>
</dbReference>
<feature type="compositionally biased region" description="Polar residues" evidence="6">
    <location>
        <begin position="151"/>
        <end position="161"/>
    </location>
</feature>
<feature type="transmembrane region" description="Helical" evidence="7">
    <location>
        <begin position="543"/>
        <end position="563"/>
    </location>
</feature>
<feature type="compositionally biased region" description="Polar residues" evidence="6">
    <location>
        <begin position="104"/>
        <end position="124"/>
    </location>
</feature>
<feature type="region of interest" description="Disordered" evidence="6">
    <location>
        <begin position="566"/>
        <end position="587"/>
    </location>
</feature>
<evidence type="ECO:0000256" key="1">
    <source>
        <dbReference type="ARBA" id="ARBA00004141"/>
    </source>
</evidence>
<feature type="compositionally biased region" description="Basic and acidic residues" evidence="6">
    <location>
        <begin position="407"/>
        <end position="421"/>
    </location>
</feature>
<dbReference type="Proteomes" id="UP000678393">
    <property type="component" value="Unassembled WGS sequence"/>
</dbReference>
<dbReference type="GO" id="GO:0140410">
    <property type="term" value="F:monoatomic cation:bicarbonate symporter activity"/>
    <property type="evidence" value="ECO:0007669"/>
    <property type="project" value="TreeGrafter"/>
</dbReference>